<evidence type="ECO:0000313" key="4">
    <source>
        <dbReference type="EMBL" id="VYU20845.1"/>
    </source>
</evidence>
<dbReference type="InterPro" id="IPR006665">
    <property type="entry name" value="OmpA-like"/>
</dbReference>
<dbReference type="Gene3D" id="3.30.1330.60">
    <property type="entry name" value="OmpA-like domain"/>
    <property type="match status" value="1"/>
</dbReference>
<feature type="chain" id="PRO_5026963785" evidence="2">
    <location>
        <begin position="22"/>
        <end position="382"/>
    </location>
</feature>
<accession>A0A6N3CY95</accession>
<dbReference type="EMBL" id="CACRUT010000015">
    <property type="protein sequence ID" value="VYU20845.1"/>
    <property type="molecule type" value="Genomic_DNA"/>
</dbReference>
<gene>
    <name evidence="4" type="ORF">PCLFYP37_02196</name>
</gene>
<dbReference type="RefSeq" id="WP_412442649.1">
    <property type="nucleotide sequence ID" value="NZ_CACRUT010000015.1"/>
</dbReference>
<organism evidence="4">
    <name type="scientific">Paraprevotella clara</name>
    <dbReference type="NCBI Taxonomy" id="454154"/>
    <lineage>
        <taxon>Bacteria</taxon>
        <taxon>Pseudomonadati</taxon>
        <taxon>Bacteroidota</taxon>
        <taxon>Bacteroidia</taxon>
        <taxon>Bacteroidales</taxon>
        <taxon>Prevotellaceae</taxon>
        <taxon>Paraprevotella</taxon>
    </lineage>
</organism>
<evidence type="ECO:0000259" key="3">
    <source>
        <dbReference type="PROSITE" id="PS51123"/>
    </source>
</evidence>
<sequence>MKIRQIMIASLLLFSGTKALAQPERVSVWDGFGDNVYMDAGVGVQALFAPGWQDIAFGKQITPALNLGVGKWITPFWGLHLDVFGYSQNGYRGTPLDKGVEPFSPLNRVDVGYDGSFRYYLRYLGVRADFRLSLLNLITGCEREGALYDLVPFAGMGYKHAFAYRGTTRENLFTGHVGVRNRFSVHRLLDVNVDVVSEWTDNYVNPTKGRYMASVALCAGVSVYLGRRAFRKPVITVPVEAVRYRVDTVLVREVEVPGKDRVIGRVNADRSKWNVVMASIRFSVNRNKPNEGQETQLYEVARFLHDNPGAAVCVEGYADATSGSEAYNRELAGQRAEYVKKQLVDKYGVRSSQVTTKTVGTDVQPYKGEPVWNCVALIRLVK</sequence>
<dbReference type="AlphaFoldDB" id="A0A6N3CY95"/>
<dbReference type="InterPro" id="IPR050330">
    <property type="entry name" value="Bact_OuterMem_StrucFunc"/>
</dbReference>
<name>A0A6N3CY95_9BACT</name>
<keyword evidence="2" id="KW-0732">Signal</keyword>
<evidence type="ECO:0000256" key="2">
    <source>
        <dbReference type="SAM" id="SignalP"/>
    </source>
</evidence>
<dbReference type="InterPro" id="IPR036737">
    <property type="entry name" value="OmpA-like_sf"/>
</dbReference>
<dbReference type="PANTHER" id="PTHR30329">
    <property type="entry name" value="STATOR ELEMENT OF FLAGELLAR MOTOR COMPLEX"/>
    <property type="match status" value="1"/>
</dbReference>
<dbReference type="SUPFAM" id="SSF103088">
    <property type="entry name" value="OmpA-like"/>
    <property type="match status" value="1"/>
</dbReference>
<feature type="signal peptide" evidence="2">
    <location>
        <begin position="1"/>
        <end position="21"/>
    </location>
</feature>
<dbReference type="CDD" id="cd07185">
    <property type="entry name" value="OmpA_C-like"/>
    <property type="match status" value="1"/>
</dbReference>
<dbReference type="GO" id="GO:0016020">
    <property type="term" value="C:membrane"/>
    <property type="evidence" value="ECO:0007669"/>
    <property type="project" value="UniProtKB-UniRule"/>
</dbReference>
<keyword evidence="1" id="KW-0472">Membrane</keyword>
<dbReference type="PROSITE" id="PS51123">
    <property type="entry name" value="OMPA_2"/>
    <property type="match status" value="1"/>
</dbReference>
<feature type="domain" description="OmpA-like" evidence="3">
    <location>
        <begin position="269"/>
        <end position="382"/>
    </location>
</feature>
<proteinExistence type="predicted"/>
<evidence type="ECO:0000256" key="1">
    <source>
        <dbReference type="PROSITE-ProRule" id="PRU00473"/>
    </source>
</evidence>
<protein>
    <submittedName>
        <fullName evidence="4">Outer membrane protein 40</fullName>
    </submittedName>
</protein>
<dbReference type="PANTHER" id="PTHR30329:SF21">
    <property type="entry name" value="LIPOPROTEIN YIAD-RELATED"/>
    <property type="match status" value="1"/>
</dbReference>
<reference evidence="4" key="1">
    <citation type="submission" date="2019-11" db="EMBL/GenBank/DDBJ databases">
        <authorList>
            <person name="Feng L."/>
        </authorList>
    </citation>
    <scope>NUCLEOTIDE SEQUENCE</scope>
    <source>
        <strain evidence="4">PclaraLFYP37</strain>
    </source>
</reference>
<dbReference type="Pfam" id="PF00691">
    <property type="entry name" value="OmpA"/>
    <property type="match status" value="1"/>
</dbReference>